<protein>
    <submittedName>
        <fullName evidence="1">Uncharacterized protein</fullName>
    </submittedName>
</protein>
<evidence type="ECO:0000313" key="2">
    <source>
        <dbReference type="Proteomes" id="UP000002058"/>
    </source>
</evidence>
<keyword evidence="2" id="KW-1185">Reference proteome</keyword>
<proteinExistence type="predicted"/>
<organism evidence="1 2">
    <name type="scientific">Uncinocarpus reesii (strain UAMH 1704)</name>
    <dbReference type="NCBI Taxonomy" id="336963"/>
    <lineage>
        <taxon>Eukaryota</taxon>
        <taxon>Fungi</taxon>
        <taxon>Dikarya</taxon>
        <taxon>Ascomycota</taxon>
        <taxon>Pezizomycotina</taxon>
        <taxon>Eurotiomycetes</taxon>
        <taxon>Eurotiomycetidae</taxon>
        <taxon>Onygenales</taxon>
        <taxon>Onygenaceae</taxon>
        <taxon>Uncinocarpus</taxon>
    </lineage>
</organism>
<dbReference type="InParanoid" id="C4JS17"/>
<dbReference type="KEGG" id="ure:UREG_05256"/>
<dbReference type="AlphaFoldDB" id="C4JS17"/>
<evidence type="ECO:0000313" key="1">
    <source>
        <dbReference type="EMBL" id="EEP80414.1"/>
    </source>
</evidence>
<accession>C4JS17</accession>
<dbReference type="EMBL" id="CH476617">
    <property type="protein sequence ID" value="EEP80414.1"/>
    <property type="molecule type" value="Genomic_DNA"/>
</dbReference>
<name>C4JS17_UNCRE</name>
<reference evidence="2" key="1">
    <citation type="journal article" date="2009" name="Genome Res.">
        <title>Comparative genomic analyses of the human fungal pathogens Coccidioides and their relatives.</title>
        <authorList>
            <person name="Sharpton T.J."/>
            <person name="Stajich J.E."/>
            <person name="Rounsley S.D."/>
            <person name="Gardner M.J."/>
            <person name="Wortman J.R."/>
            <person name="Jordar V.S."/>
            <person name="Maiti R."/>
            <person name="Kodira C.D."/>
            <person name="Neafsey D.E."/>
            <person name="Zeng Q."/>
            <person name="Hung C.-Y."/>
            <person name="McMahan C."/>
            <person name="Muszewska A."/>
            <person name="Grynberg M."/>
            <person name="Mandel M.A."/>
            <person name="Kellner E.M."/>
            <person name="Barker B.M."/>
            <person name="Galgiani J.N."/>
            <person name="Orbach M.J."/>
            <person name="Kirkland T.N."/>
            <person name="Cole G.T."/>
            <person name="Henn M.R."/>
            <person name="Birren B.W."/>
            <person name="Taylor J.W."/>
        </authorList>
    </citation>
    <scope>NUCLEOTIDE SEQUENCE [LARGE SCALE GENOMIC DNA]</scope>
    <source>
        <strain evidence="2">UAMH 1704</strain>
    </source>
</reference>
<sequence length="90" mass="10170">MDPSRRYFCSFTRIFLSIYLRFHGRRIYRFAVEASIVLTSEFGTNSVTYYDNPCVLKSVALALRGTIQGDVVPPQREGNPGLGSAMNFPE</sequence>
<dbReference type="GeneID" id="8442114"/>
<dbReference type="Proteomes" id="UP000002058">
    <property type="component" value="Unassembled WGS sequence"/>
</dbReference>
<dbReference type="RefSeq" id="XP_002584567.1">
    <property type="nucleotide sequence ID" value="XM_002584521.1"/>
</dbReference>
<dbReference type="VEuPathDB" id="FungiDB:UREG_05256"/>
<gene>
    <name evidence="1" type="ORF">UREG_05256</name>
</gene>
<dbReference type="HOGENOM" id="CLU_2442509_0_0_1"/>